<evidence type="ECO:0000313" key="9">
    <source>
        <dbReference type="EMBL" id="TET08842.1"/>
    </source>
</evidence>
<keyword evidence="5 7" id="KW-1133">Transmembrane helix</keyword>
<dbReference type="EMBL" id="SOKJ01000331">
    <property type="protein sequence ID" value="TET08842.1"/>
    <property type="molecule type" value="Genomic_DNA"/>
</dbReference>
<organism evidence="9 10">
    <name type="scientific">Aerophobetes bacterium</name>
    <dbReference type="NCBI Taxonomy" id="2030807"/>
    <lineage>
        <taxon>Bacteria</taxon>
        <taxon>Candidatus Aerophobota</taxon>
    </lineage>
</organism>
<feature type="non-terminal residue" evidence="9">
    <location>
        <position position="193"/>
    </location>
</feature>
<feature type="domain" description="ABC transmembrane type-1" evidence="8">
    <location>
        <begin position="101"/>
        <end position="193"/>
    </location>
</feature>
<name>A0A523RSU8_UNCAE</name>
<evidence type="ECO:0000256" key="1">
    <source>
        <dbReference type="ARBA" id="ARBA00004651"/>
    </source>
</evidence>
<proteinExistence type="predicted"/>
<dbReference type="PANTHER" id="PTHR43163">
    <property type="entry name" value="DIPEPTIDE TRANSPORT SYSTEM PERMEASE PROTEIN DPPB-RELATED"/>
    <property type="match status" value="1"/>
</dbReference>
<evidence type="ECO:0000256" key="6">
    <source>
        <dbReference type="ARBA" id="ARBA00023136"/>
    </source>
</evidence>
<comment type="subcellular location">
    <subcellularLocation>
        <location evidence="1">Cell membrane</location>
        <topology evidence="1">Multi-pass membrane protein</topology>
    </subcellularLocation>
</comment>
<keyword evidence="2" id="KW-0813">Transport</keyword>
<gene>
    <name evidence="9" type="ORF">E3J84_05805</name>
</gene>
<accession>A0A523RSU8</accession>
<dbReference type="GO" id="GO:0055085">
    <property type="term" value="P:transmembrane transport"/>
    <property type="evidence" value="ECO:0007669"/>
    <property type="project" value="InterPro"/>
</dbReference>
<dbReference type="InterPro" id="IPR000515">
    <property type="entry name" value="MetI-like"/>
</dbReference>
<reference evidence="9 10" key="1">
    <citation type="submission" date="2019-03" db="EMBL/GenBank/DDBJ databases">
        <title>Metabolic potential of uncultured bacteria and archaea associated with petroleum seepage in deep-sea sediments.</title>
        <authorList>
            <person name="Dong X."/>
            <person name="Hubert C."/>
        </authorList>
    </citation>
    <scope>NUCLEOTIDE SEQUENCE [LARGE SCALE GENOMIC DNA]</scope>
    <source>
        <strain evidence="9">E44_bin7</strain>
    </source>
</reference>
<sequence length="193" mass="22021">MLSYVLRRLIYMIISLWAISIVTFVIIQLPPGDYLSLYVLQLESRGIHLNEEEIVLLRKQFGLDKPVYIQYFKWVGGALQGDFGRSFAMNRPVSELIGERLTLTIVISLFTLVFTYLVAIPIGIYSATHQYSAADYTFTTLGFAGLATPNFFFALLLMLLFFKYFGLSIGGLFSPEYLRADWGLAKFIDMLKH</sequence>
<feature type="transmembrane region" description="Helical" evidence="7">
    <location>
        <begin position="136"/>
        <end position="162"/>
    </location>
</feature>
<keyword evidence="4 7" id="KW-0812">Transmembrane</keyword>
<dbReference type="PANTHER" id="PTHR43163:SF6">
    <property type="entry name" value="DIPEPTIDE TRANSPORT SYSTEM PERMEASE PROTEIN DPPB-RELATED"/>
    <property type="match status" value="1"/>
</dbReference>
<dbReference type="InterPro" id="IPR045621">
    <property type="entry name" value="BPD_transp_1_N"/>
</dbReference>
<evidence type="ECO:0000256" key="5">
    <source>
        <dbReference type="ARBA" id="ARBA00022989"/>
    </source>
</evidence>
<protein>
    <submittedName>
        <fullName evidence="9">ABC transporter permease</fullName>
    </submittedName>
</protein>
<feature type="transmembrane region" description="Helical" evidence="7">
    <location>
        <begin position="9"/>
        <end position="29"/>
    </location>
</feature>
<dbReference type="PROSITE" id="PS50928">
    <property type="entry name" value="ABC_TM1"/>
    <property type="match status" value="1"/>
</dbReference>
<comment type="caution">
    <text evidence="9">The sequence shown here is derived from an EMBL/GenBank/DDBJ whole genome shotgun (WGS) entry which is preliminary data.</text>
</comment>
<dbReference type="GO" id="GO:0005886">
    <property type="term" value="C:plasma membrane"/>
    <property type="evidence" value="ECO:0007669"/>
    <property type="project" value="UniProtKB-SubCell"/>
</dbReference>
<keyword evidence="3" id="KW-1003">Cell membrane</keyword>
<evidence type="ECO:0000259" key="8">
    <source>
        <dbReference type="PROSITE" id="PS50928"/>
    </source>
</evidence>
<dbReference type="AlphaFoldDB" id="A0A523RSU8"/>
<feature type="transmembrane region" description="Helical" evidence="7">
    <location>
        <begin position="101"/>
        <end position="124"/>
    </location>
</feature>
<keyword evidence="6 7" id="KW-0472">Membrane</keyword>
<evidence type="ECO:0000256" key="3">
    <source>
        <dbReference type="ARBA" id="ARBA00022475"/>
    </source>
</evidence>
<evidence type="ECO:0000256" key="7">
    <source>
        <dbReference type="SAM" id="Phobius"/>
    </source>
</evidence>
<evidence type="ECO:0000313" key="10">
    <source>
        <dbReference type="Proteomes" id="UP000316360"/>
    </source>
</evidence>
<dbReference type="Pfam" id="PF19300">
    <property type="entry name" value="BPD_transp_1_N"/>
    <property type="match status" value="1"/>
</dbReference>
<evidence type="ECO:0000256" key="4">
    <source>
        <dbReference type="ARBA" id="ARBA00022692"/>
    </source>
</evidence>
<evidence type="ECO:0000256" key="2">
    <source>
        <dbReference type="ARBA" id="ARBA00022448"/>
    </source>
</evidence>
<dbReference type="Proteomes" id="UP000316360">
    <property type="component" value="Unassembled WGS sequence"/>
</dbReference>